<dbReference type="PROSITE" id="PS50110">
    <property type="entry name" value="RESPONSE_REGULATORY"/>
    <property type="match status" value="1"/>
</dbReference>
<dbReference type="InterPro" id="IPR011006">
    <property type="entry name" value="CheY-like_superfamily"/>
</dbReference>
<dbReference type="PANTHER" id="PTHR44591">
    <property type="entry name" value="STRESS RESPONSE REGULATOR PROTEIN 1"/>
    <property type="match status" value="1"/>
</dbReference>
<dbReference type="SUPFAM" id="SSF52172">
    <property type="entry name" value="CheY-like"/>
    <property type="match status" value="1"/>
</dbReference>
<dbReference type="Gene3D" id="3.40.50.2300">
    <property type="match status" value="1"/>
</dbReference>
<gene>
    <name evidence="4" type="ORF">ACFP0N_16605</name>
</gene>
<organism evidence="4 5">
    <name type="scientific">Kitasatospora aburaviensis</name>
    <dbReference type="NCBI Taxonomy" id="67265"/>
    <lineage>
        <taxon>Bacteria</taxon>
        <taxon>Bacillati</taxon>
        <taxon>Actinomycetota</taxon>
        <taxon>Actinomycetes</taxon>
        <taxon>Kitasatosporales</taxon>
        <taxon>Streptomycetaceae</taxon>
        <taxon>Kitasatospora</taxon>
    </lineage>
</organism>
<keyword evidence="1 2" id="KW-0597">Phosphoprotein</keyword>
<evidence type="ECO:0000313" key="5">
    <source>
        <dbReference type="Proteomes" id="UP001596067"/>
    </source>
</evidence>
<dbReference type="SMART" id="SM00448">
    <property type="entry name" value="REC"/>
    <property type="match status" value="1"/>
</dbReference>
<dbReference type="EMBL" id="JBHSOD010000018">
    <property type="protein sequence ID" value="MFC5886586.1"/>
    <property type="molecule type" value="Genomic_DNA"/>
</dbReference>
<evidence type="ECO:0000313" key="4">
    <source>
        <dbReference type="EMBL" id="MFC5886586.1"/>
    </source>
</evidence>
<dbReference type="PANTHER" id="PTHR44591:SF3">
    <property type="entry name" value="RESPONSE REGULATORY DOMAIN-CONTAINING PROTEIN"/>
    <property type="match status" value="1"/>
</dbReference>
<protein>
    <submittedName>
        <fullName evidence="4">PleD family two-component system response regulator</fullName>
    </submittedName>
</protein>
<comment type="caution">
    <text evidence="4">The sequence shown here is derived from an EMBL/GenBank/DDBJ whole genome shotgun (WGS) entry which is preliminary data.</text>
</comment>
<dbReference type="InterPro" id="IPR050595">
    <property type="entry name" value="Bact_response_regulator"/>
</dbReference>
<dbReference type="Pfam" id="PF00072">
    <property type="entry name" value="Response_reg"/>
    <property type="match status" value="1"/>
</dbReference>
<dbReference type="RefSeq" id="WP_313762317.1">
    <property type="nucleotide sequence ID" value="NZ_BAAAVH010000009.1"/>
</dbReference>
<dbReference type="CDD" id="cd00156">
    <property type="entry name" value="REC"/>
    <property type="match status" value="1"/>
</dbReference>
<dbReference type="InterPro" id="IPR001789">
    <property type="entry name" value="Sig_transdc_resp-reg_receiver"/>
</dbReference>
<accession>A0ABW1EXL7</accession>
<dbReference type="Proteomes" id="UP001596067">
    <property type="component" value="Unassembled WGS sequence"/>
</dbReference>
<evidence type="ECO:0000256" key="1">
    <source>
        <dbReference type="ARBA" id="ARBA00022553"/>
    </source>
</evidence>
<name>A0ABW1EXL7_9ACTN</name>
<evidence type="ECO:0000259" key="3">
    <source>
        <dbReference type="PROSITE" id="PS50110"/>
    </source>
</evidence>
<feature type="modified residue" description="4-aspartylphosphate" evidence="2">
    <location>
        <position position="58"/>
    </location>
</feature>
<sequence length="403" mass="43103">MTQPLADVRILVADDQEDVARTLCSPLRRAKARLHFVTDGQAALQALASNSFDLVLLDMKMPPDEWGGVWLLQQLQASGSRTPTLVLSGEGAKQQVIQAMRLGATDWIDKADTDKELLDRTITILAQHHQQALSAGSEQLPTPVASRLARYLRTTDPDKQLTEGLHTLEAVLRLAALIGLASTPPFALPGITLDRLAAPSMGTWLTLCTALANSPAPSGSFQRLFACLAPDSQGRQAIQEFVTIRNQLAHGSTTARRADLDRLDTLLRRFAHRAVSSGVGEIAVATAMTYDGESYAVDVLTFRGTGKPSPNTVSAKNPPVNGSVLLLHKDAEPISLTPLMVSTVAESSGSMHILQFDGLQRSKSAPSPSAALKFARAHVGEEGSVGTFPTPTWPALAAWTGRT</sequence>
<evidence type="ECO:0000256" key="2">
    <source>
        <dbReference type="PROSITE-ProRule" id="PRU00169"/>
    </source>
</evidence>
<reference evidence="5" key="1">
    <citation type="journal article" date="2019" name="Int. J. Syst. Evol. Microbiol.">
        <title>The Global Catalogue of Microorganisms (GCM) 10K type strain sequencing project: providing services to taxonomists for standard genome sequencing and annotation.</title>
        <authorList>
            <consortium name="The Broad Institute Genomics Platform"/>
            <consortium name="The Broad Institute Genome Sequencing Center for Infectious Disease"/>
            <person name="Wu L."/>
            <person name="Ma J."/>
        </authorList>
    </citation>
    <scope>NUCLEOTIDE SEQUENCE [LARGE SCALE GENOMIC DNA]</scope>
    <source>
        <strain evidence="5">CGMCC 4.1469</strain>
    </source>
</reference>
<keyword evidence="5" id="KW-1185">Reference proteome</keyword>
<feature type="domain" description="Response regulatory" evidence="3">
    <location>
        <begin position="9"/>
        <end position="125"/>
    </location>
</feature>
<proteinExistence type="predicted"/>